<evidence type="ECO:0000313" key="2">
    <source>
        <dbReference type="EMBL" id="WRY35349.1"/>
    </source>
</evidence>
<dbReference type="Proteomes" id="UP001623290">
    <property type="component" value="Plasmid unnamed1"/>
</dbReference>
<keyword evidence="3" id="KW-1185">Reference proteome</keyword>
<feature type="domain" description="Amine oxidase" evidence="1">
    <location>
        <begin position="31"/>
        <end position="526"/>
    </location>
</feature>
<reference evidence="2 3" key="1">
    <citation type="submission" date="2023-09" db="EMBL/GenBank/DDBJ databases">
        <title>Thioclava shenzhenensis sp. nov., a multidrug resistant bacteria-antagonizing species isolated from coastal seawater.</title>
        <authorList>
            <person name="Long M."/>
        </authorList>
    </citation>
    <scope>NUCLEOTIDE SEQUENCE [LARGE SCALE GENOMIC DNA]</scope>
    <source>
        <strain evidence="2 3">FTW29</strain>
        <plasmid evidence="2 3">unnamed1</plasmid>
    </source>
</reference>
<dbReference type="InterPro" id="IPR050464">
    <property type="entry name" value="Zeta_carotene_desat/Oxidored"/>
</dbReference>
<dbReference type="PANTHER" id="PTHR42923:SF46">
    <property type="entry name" value="AMINE OXIDASE"/>
    <property type="match status" value="1"/>
</dbReference>
<dbReference type="InterPro" id="IPR036188">
    <property type="entry name" value="FAD/NAD-bd_sf"/>
</dbReference>
<sequence>MDRRIFPDTAPRVLPLVDPGLPHIAVVGAGLSGLRAAYELIKAGARVTLYEAASSPGGNAWLETHGHLEFPTAGSCFRFPAPGSDTDTLLREIGLRDSCHSTTRSMQVLFRTSALVRSLPTITLACLKHPRSLLDPKLWGLTAKLCLASLTNQPLVKADKSLGDPIFHDLYTFLDRLAPDGGSYPALPWTESCGISREDMERLDRLSIEQFLFDPAARQTLPRHLQPPAKIGALARTVITTTLAVEGLLLSNCSAYVGLHFLVGYLRGDLFSCRGGNGAVARRLLEHLSQTPRFTLHLEAAVSEVSQNERRYSLCVNEGGQDRIFAFDGVVVATPKDVAMQIVQGLPVGQLSAMREIEYSDYAIVNAELSQPIWTETFGGYFIGDTAPRAQPGSYCQAGGIVNASWSALGAQTERGGLTFLKPVPQRADQGRLANDPPAQLRQAAEAEVRRALRAIGVEETLLEMVWLHRWPRGLVSPRPGQVARDLFKQASQPLGAITFANQDSVGVGALESAMEAGRQAAQYLITHLAIPPQRAERAGSTRVYKETPQDVYTPA</sequence>
<dbReference type="EMBL" id="CP135444">
    <property type="protein sequence ID" value="WRY35349.1"/>
    <property type="molecule type" value="Genomic_DNA"/>
</dbReference>
<keyword evidence="2" id="KW-0614">Plasmid</keyword>
<dbReference type="RefSeq" id="WP_330647122.1">
    <property type="nucleotide sequence ID" value="NZ_CP135444.1"/>
</dbReference>
<gene>
    <name evidence="2" type="ORF">RPE78_13925</name>
</gene>
<evidence type="ECO:0000313" key="3">
    <source>
        <dbReference type="Proteomes" id="UP001623290"/>
    </source>
</evidence>
<name>A0ABZ1E5G6_9RHOB</name>
<organism evidence="2 3">
    <name type="scientific">Thioclava litoralis</name>
    <dbReference type="NCBI Taxonomy" id="3076557"/>
    <lineage>
        <taxon>Bacteria</taxon>
        <taxon>Pseudomonadati</taxon>
        <taxon>Pseudomonadota</taxon>
        <taxon>Alphaproteobacteria</taxon>
        <taxon>Rhodobacterales</taxon>
        <taxon>Paracoccaceae</taxon>
        <taxon>Thioclava</taxon>
    </lineage>
</organism>
<geneLocation type="plasmid" evidence="2 3">
    <name>unnamed1</name>
</geneLocation>
<dbReference type="SUPFAM" id="SSF51905">
    <property type="entry name" value="FAD/NAD(P)-binding domain"/>
    <property type="match status" value="1"/>
</dbReference>
<dbReference type="Gene3D" id="3.50.50.60">
    <property type="entry name" value="FAD/NAD(P)-binding domain"/>
    <property type="match status" value="2"/>
</dbReference>
<dbReference type="PRINTS" id="PR00419">
    <property type="entry name" value="ADXRDTASE"/>
</dbReference>
<dbReference type="Pfam" id="PF01593">
    <property type="entry name" value="Amino_oxidase"/>
    <property type="match status" value="1"/>
</dbReference>
<evidence type="ECO:0000259" key="1">
    <source>
        <dbReference type="Pfam" id="PF01593"/>
    </source>
</evidence>
<dbReference type="InterPro" id="IPR002937">
    <property type="entry name" value="Amino_oxidase"/>
</dbReference>
<protein>
    <submittedName>
        <fullName evidence="2">FAD-dependent oxidoreductase</fullName>
    </submittedName>
</protein>
<dbReference type="PANTHER" id="PTHR42923">
    <property type="entry name" value="PROTOPORPHYRINOGEN OXIDASE"/>
    <property type="match status" value="1"/>
</dbReference>
<accession>A0ABZ1E5G6</accession>
<proteinExistence type="predicted"/>